<dbReference type="GO" id="GO:0006508">
    <property type="term" value="P:proteolysis"/>
    <property type="evidence" value="ECO:0007669"/>
    <property type="project" value="UniProtKB-KW"/>
</dbReference>
<dbReference type="InterPro" id="IPR050430">
    <property type="entry name" value="Peptidase_S1"/>
</dbReference>
<comment type="similarity">
    <text evidence="1">Belongs to the peptidase S1 family.</text>
</comment>
<feature type="signal peptide" evidence="3">
    <location>
        <begin position="1"/>
        <end position="31"/>
    </location>
</feature>
<dbReference type="EMBL" id="BMOI01000004">
    <property type="protein sequence ID" value="GGK96412.1"/>
    <property type="molecule type" value="Genomic_DNA"/>
</dbReference>
<evidence type="ECO:0000313" key="5">
    <source>
        <dbReference type="EMBL" id="GGK96412.1"/>
    </source>
</evidence>
<dbReference type="PROSITE" id="PS00135">
    <property type="entry name" value="TRYPSIN_SER"/>
    <property type="match status" value="1"/>
</dbReference>
<dbReference type="SUPFAM" id="SSF50494">
    <property type="entry name" value="Trypsin-like serine proteases"/>
    <property type="match status" value="1"/>
</dbReference>
<dbReference type="InterPro" id="IPR001254">
    <property type="entry name" value="Trypsin_dom"/>
</dbReference>
<proteinExistence type="inferred from homology"/>
<dbReference type="SMART" id="SM00020">
    <property type="entry name" value="Tryp_SPc"/>
    <property type="match status" value="1"/>
</dbReference>
<dbReference type="InterPro" id="IPR033116">
    <property type="entry name" value="TRYPSIN_SER"/>
</dbReference>
<dbReference type="Pfam" id="PF00089">
    <property type="entry name" value="Trypsin"/>
    <property type="match status" value="1"/>
</dbReference>
<evidence type="ECO:0000259" key="4">
    <source>
        <dbReference type="PROSITE" id="PS50240"/>
    </source>
</evidence>
<dbReference type="PANTHER" id="PTHR24276:SF98">
    <property type="entry name" value="FI18310P1-RELATED"/>
    <property type="match status" value="1"/>
</dbReference>
<evidence type="ECO:0000256" key="2">
    <source>
        <dbReference type="ARBA" id="ARBA00023157"/>
    </source>
</evidence>
<dbReference type="Proteomes" id="UP000648535">
    <property type="component" value="Unassembled WGS sequence"/>
</dbReference>
<dbReference type="GO" id="GO:0004252">
    <property type="term" value="F:serine-type endopeptidase activity"/>
    <property type="evidence" value="ECO:0007669"/>
    <property type="project" value="InterPro"/>
</dbReference>
<dbReference type="InterPro" id="IPR001314">
    <property type="entry name" value="Peptidase_S1A"/>
</dbReference>
<dbReference type="PROSITE" id="PS50240">
    <property type="entry name" value="TRYPSIN_DOM"/>
    <property type="match status" value="1"/>
</dbReference>
<organism evidence="5 6">
    <name type="scientific">Curtobacterium luteum</name>
    <dbReference type="NCBI Taxonomy" id="33881"/>
    <lineage>
        <taxon>Bacteria</taxon>
        <taxon>Bacillati</taxon>
        <taxon>Actinomycetota</taxon>
        <taxon>Actinomycetes</taxon>
        <taxon>Micrococcales</taxon>
        <taxon>Microbacteriaceae</taxon>
        <taxon>Curtobacterium</taxon>
    </lineage>
</organism>
<evidence type="ECO:0000313" key="6">
    <source>
        <dbReference type="Proteomes" id="UP000648535"/>
    </source>
</evidence>
<feature type="domain" description="Peptidase S1" evidence="4">
    <location>
        <begin position="41"/>
        <end position="246"/>
    </location>
</feature>
<reference evidence="5" key="1">
    <citation type="journal article" date="2014" name="Int. J. Syst. Evol. Microbiol.">
        <title>Complete genome sequence of Corynebacterium casei LMG S-19264T (=DSM 44701T), isolated from a smear-ripened cheese.</title>
        <authorList>
            <consortium name="US DOE Joint Genome Institute (JGI-PGF)"/>
            <person name="Walter F."/>
            <person name="Albersmeier A."/>
            <person name="Kalinowski J."/>
            <person name="Ruckert C."/>
        </authorList>
    </citation>
    <scope>NUCLEOTIDE SEQUENCE</scope>
    <source>
        <strain evidence="5">JCM 1480</strain>
    </source>
</reference>
<accession>A0A8H9G8Z0</accession>
<dbReference type="AlphaFoldDB" id="A0A8H9G8Z0"/>
<reference evidence="5" key="2">
    <citation type="submission" date="2020-09" db="EMBL/GenBank/DDBJ databases">
        <authorList>
            <person name="Sun Q."/>
            <person name="Ohkuma M."/>
        </authorList>
    </citation>
    <scope>NUCLEOTIDE SEQUENCE</scope>
    <source>
        <strain evidence="5">JCM 1480</strain>
    </source>
</reference>
<keyword evidence="5" id="KW-0378">Hydrolase</keyword>
<keyword evidence="2" id="KW-1015">Disulfide bond</keyword>
<gene>
    <name evidence="5" type="ORF">GCM10009769_13200</name>
</gene>
<dbReference type="InterPro" id="IPR009003">
    <property type="entry name" value="Peptidase_S1_PA"/>
</dbReference>
<dbReference type="PRINTS" id="PR00722">
    <property type="entry name" value="CHYMOTRYPSIN"/>
</dbReference>
<keyword evidence="5" id="KW-0645">Protease</keyword>
<dbReference type="Gene3D" id="2.40.10.10">
    <property type="entry name" value="Trypsin-like serine proteases"/>
    <property type="match status" value="1"/>
</dbReference>
<dbReference type="InterPro" id="IPR043504">
    <property type="entry name" value="Peptidase_S1_PA_chymotrypsin"/>
</dbReference>
<dbReference type="PANTHER" id="PTHR24276">
    <property type="entry name" value="POLYSERASE-RELATED"/>
    <property type="match status" value="1"/>
</dbReference>
<sequence>MHMQQRLKTRATALLATAAIVLLGGTFGASAANAATVSPQVIGGEQAPSTPWEVQLIFQQGGSATYGCTGEQINASWVLTANHCVDGTTAMNVYQSNSTSNRGTAIAADRLYSAPSGDIALVHLRTAKALSSYAPLDLAYTTKSSGTGTIMGYGNRANSAPSTGLYQATVNLTGRSIDAYNGTAQHVTGVSGASNHGDSGGPLLVNGKVVGVCSTGDVADPGANTHAGSNYAVLTQSASWIRSTAGV</sequence>
<evidence type="ECO:0000256" key="3">
    <source>
        <dbReference type="SAM" id="SignalP"/>
    </source>
</evidence>
<name>A0A8H9G8Z0_9MICO</name>
<protein>
    <submittedName>
        <fullName evidence="5">Serine protease</fullName>
    </submittedName>
</protein>
<comment type="caution">
    <text evidence="5">The sequence shown here is derived from an EMBL/GenBank/DDBJ whole genome shotgun (WGS) entry which is preliminary data.</text>
</comment>
<keyword evidence="3" id="KW-0732">Signal</keyword>
<evidence type="ECO:0000256" key="1">
    <source>
        <dbReference type="ARBA" id="ARBA00007664"/>
    </source>
</evidence>
<feature type="chain" id="PRO_5039042002" evidence="3">
    <location>
        <begin position="32"/>
        <end position="247"/>
    </location>
</feature>